<accession>A0A0N9HYA0</accession>
<sequence>MGFVGVSTGESSIRRIFPVWAEILGLPTRELTGFDLPVGAARDDYRDVITRIAADPEIPGALITTHKIGVYQSARDLFDELDPDATRFGEISSLSKKDGKLTGHAFDPVTAGLAMEEFIPPGHFGSTGGELLCLGAGGAGTAIVWYLAHRADMPRRIFCTDRSNHKLAALRAMLRRERVRVHVDTVPVTGPVDGLIELLPPGSMIVNATGMGKDTPGSPISAGCEFPPGCLIWEINYRGSLGFLATARARAAADELTVVDGWRYFVHGWAQVIADVFDVKLTGEQMRRLSDAAVAVR</sequence>
<proteinExistence type="predicted"/>
<dbReference type="Gene3D" id="3.40.50.10860">
    <property type="entry name" value="Leucine Dehydrogenase, chain A, domain 1"/>
    <property type="match status" value="1"/>
</dbReference>
<protein>
    <submittedName>
        <fullName evidence="2">Shikimate dehydrogenase</fullName>
    </submittedName>
</protein>
<dbReference type="STRING" id="860235.AOZ06_10275"/>
<dbReference type="Gene3D" id="3.40.50.720">
    <property type="entry name" value="NAD(P)-binding Rossmann-like Domain"/>
    <property type="match status" value="1"/>
</dbReference>
<gene>
    <name evidence="2" type="ORF">AOZ06_10275</name>
</gene>
<reference evidence="2 3" key="1">
    <citation type="submission" date="2015-07" db="EMBL/GenBank/DDBJ databases">
        <title>Genome sequencing of Kibdelosporangium phytohabitans.</title>
        <authorList>
            <person name="Qin S."/>
            <person name="Xing K."/>
        </authorList>
    </citation>
    <scope>NUCLEOTIDE SEQUENCE [LARGE SCALE GENOMIC DNA]</scope>
    <source>
        <strain evidence="2 3">KLBMP1111</strain>
    </source>
</reference>
<feature type="domain" description="Saccharopine dehydrogenase NADP binding" evidence="1">
    <location>
        <begin position="132"/>
        <end position="209"/>
    </location>
</feature>
<dbReference type="OrthoDB" id="8990234at2"/>
<evidence type="ECO:0000259" key="1">
    <source>
        <dbReference type="Pfam" id="PF03435"/>
    </source>
</evidence>
<dbReference type="KEGG" id="kphy:AOZ06_10275"/>
<dbReference type="InterPro" id="IPR005097">
    <property type="entry name" value="Sacchrp_dh_NADP-bd"/>
</dbReference>
<dbReference type="InterPro" id="IPR036291">
    <property type="entry name" value="NAD(P)-bd_dom_sf"/>
</dbReference>
<evidence type="ECO:0000313" key="3">
    <source>
        <dbReference type="Proteomes" id="UP000063699"/>
    </source>
</evidence>
<dbReference type="AlphaFoldDB" id="A0A0N9HYA0"/>
<dbReference type="EMBL" id="CP012752">
    <property type="protein sequence ID" value="ALG07254.1"/>
    <property type="molecule type" value="Genomic_DNA"/>
</dbReference>
<dbReference type="Pfam" id="PF03435">
    <property type="entry name" value="Sacchrp_dh_NADP"/>
    <property type="match status" value="1"/>
</dbReference>
<dbReference type="SUPFAM" id="SSF51735">
    <property type="entry name" value="NAD(P)-binding Rossmann-fold domains"/>
    <property type="match status" value="1"/>
</dbReference>
<dbReference type="Proteomes" id="UP000063699">
    <property type="component" value="Chromosome"/>
</dbReference>
<dbReference type="RefSeq" id="WP_054289223.1">
    <property type="nucleotide sequence ID" value="NZ_CP012752.1"/>
</dbReference>
<organism evidence="2 3">
    <name type="scientific">Kibdelosporangium phytohabitans</name>
    <dbReference type="NCBI Taxonomy" id="860235"/>
    <lineage>
        <taxon>Bacteria</taxon>
        <taxon>Bacillati</taxon>
        <taxon>Actinomycetota</taxon>
        <taxon>Actinomycetes</taxon>
        <taxon>Pseudonocardiales</taxon>
        <taxon>Pseudonocardiaceae</taxon>
        <taxon>Kibdelosporangium</taxon>
    </lineage>
</organism>
<evidence type="ECO:0000313" key="2">
    <source>
        <dbReference type="EMBL" id="ALG07254.1"/>
    </source>
</evidence>
<keyword evidence="3" id="KW-1185">Reference proteome</keyword>
<name>A0A0N9HYA0_9PSEU</name>